<gene>
    <name evidence="1" type="ORF">RFI_21925</name>
</gene>
<protein>
    <submittedName>
        <fullName evidence="1">Uncharacterized protein</fullName>
    </submittedName>
</protein>
<dbReference type="Proteomes" id="UP000023152">
    <property type="component" value="Unassembled WGS sequence"/>
</dbReference>
<evidence type="ECO:0000313" key="1">
    <source>
        <dbReference type="EMBL" id="ETO15438.1"/>
    </source>
</evidence>
<organism evidence="1 2">
    <name type="scientific">Reticulomyxa filosa</name>
    <dbReference type="NCBI Taxonomy" id="46433"/>
    <lineage>
        <taxon>Eukaryota</taxon>
        <taxon>Sar</taxon>
        <taxon>Rhizaria</taxon>
        <taxon>Retaria</taxon>
        <taxon>Foraminifera</taxon>
        <taxon>Monothalamids</taxon>
        <taxon>Reticulomyxidae</taxon>
        <taxon>Reticulomyxa</taxon>
    </lineage>
</organism>
<sequence>MFQENARCAHYGLCLGFECELWCAQYEFNAQINRIQQEYQTQKDGLGEYYAQKKKHMKDSVLRALLNLKNEKILKYNKQSGKKVHKMIRKQVSKRLSRDALAKNFLKEMCVSEYVRMLPIFKKWFAKSHNKSHTNNWYVCGDNVVSCVPKYASMQDLMKKHSTHALHTCIRLNEIDKCSYDLSRYRFGLNESQIRRDMADMTGGSTKYSLYKTLGGSNGCPLGFLNKPKISFRSTASSFRMQFKHKKKNERANHNQTTKPNLHSFGHFMRKVINKYKTRQSNASHPNEIPHDK</sequence>
<reference evidence="1 2" key="1">
    <citation type="journal article" date="2013" name="Curr. Biol.">
        <title>The Genome of the Foraminiferan Reticulomyxa filosa.</title>
        <authorList>
            <person name="Glockner G."/>
            <person name="Hulsmann N."/>
            <person name="Schleicher M."/>
            <person name="Noegel A.A."/>
            <person name="Eichinger L."/>
            <person name="Gallinger C."/>
            <person name="Pawlowski J."/>
            <person name="Sierra R."/>
            <person name="Euteneuer U."/>
            <person name="Pillet L."/>
            <person name="Moustafa A."/>
            <person name="Platzer M."/>
            <person name="Groth M."/>
            <person name="Szafranski K."/>
            <person name="Schliwa M."/>
        </authorList>
    </citation>
    <scope>NUCLEOTIDE SEQUENCE [LARGE SCALE GENOMIC DNA]</scope>
</reference>
<dbReference type="EMBL" id="ASPP01019131">
    <property type="protein sequence ID" value="ETO15438.1"/>
    <property type="molecule type" value="Genomic_DNA"/>
</dbReference>
<evidence type="ECO:0000313" key="2">
    <source>
        <dbReference type="Proteomes" id="UP000023152"/>
    </source>
</evidence>
<keyword evidence="2" id="KW-1185">Reference proteome</keyword>
<accession>X6MN82</accession>
<dbReference type="AlphaFoldDB" id="X6MN82"/>
<proteinExistence type="predicted"/>
<name>X6MN82_RETFI</name>
<comment type="caution">
    <text evidence="1">The sequence shown here is derived from an EMBL/GenBank/DDBJ whole genome shotgun (WGS) entry which is preliminary data.</text>
</comment>